<dbReference type="Proteomes" id="UP000007800">
    <property type="component" value="Unassembled WGS sequence"/>
</dbReference>
<dbReference type="OrthoDB" id="438259at2759"/>
<gene>
    <name evidence="1" type="ORF">Pmar_PMAR025654</name>
</gene>
<dbReference type="GeneID" id="9046470"/>
<dbReference type="OMA" id="EPLWNPW"/>
<dbReference type="InParanoid" id="C5KIM6"/>
<reference evidence="1 2" key="1">
    <citation type="submission" date="2008-07" db="EMBL/GenBank/DDBJ databases">
        <authorList>
            <person name="El-Sayed N."/>
            <person name="Caler E."/>
            <person name="Inman J."/>
            <person name="Amedeo P."/>
            <person name="Hass B."/>
            <person name="Wortman J."/>
        </authorList>
    </citation>
    <scope>NUCLEOTIDE SEQUENCE [LARGE SCALE GENOMIC DNA]</scope>
    <source>
        <strain evidence="2">ATCC 50983 / TXsc</strain>
    </source>
</reference>
<proteinExistence type="predicted"/>
<evidence type="ECO:0000313" key="2">
    <source>
        <dbReference type="Proteomes" id="UP000007800"/>
    </source>
</evidence>
<accession>C5KIM6</accession>
<dbReference type="RefSeq" id="XP_002783845.1">
    <property type="nucleotide sequence ID" value="XM_002783799.1"/>
</dbReference>
<dbReference type="AlphaFoldDB" id="C5KIM6"/>
<dbReference type="EMBL" id="GG673310">
    <property type="protein sequence ID" value="EER15641.1"/>
    <property type="molecule type" value="Genomic_DNA"/>
</dbReference>
<keyword evidence="2" id="KW-1185">Reference proteome</keyword>
<sequence length="336" mass="37555">MITQVTTSSDRTILTLRSIECLEAPLELLRSVWTYARPVLTSSLVERVFHCSGRDPEEMLVFKKTSGSGLLFLVRLSNGWSVGEIGDNRRCDGQLLRIIGDVDLGRAPSACLDPRDDSIISLSQQGRVFRCSHWSTATPQRPALWQPIRGGRRISNYMHDIICAPDGALWGLSKPHRSTLPGLFVVSRTSLENRSRRGSITSQEEHLVHCLACAYSTGVVFALRPVLVNGKCIQEQLVEVKSVGVNEIEFKPVFTFEPLWNPWFDVGSSRAFITGRSECMIPILFIFDLHACTIISRLSLPTACTPITRIYTADSEALWGVSVRAREVRKIRLLSN</sequence>
<evidence type="ECO:0000313" key="1">
    <source>
        <dbReference type="EMBL" id="EER15641.1"/>
    </source>
</evidence>
<organism evidence="2">
    <name type="scientific">Perkinsus marinus (strain ATCC 50983 / TXsc)</name>
    <dbReference type="NCBI Taxonomy" id="423536"/>
    <lineage>
        <taxon>Eukaryota</taxon>
        <taxon>Sar</taxon>
        <taxon>Alveolata</taxon>
        <taxon>Perkinsozoa</taxon>
        <taxon>Perkinsea</taxon>
        <taxon>Perkinsida</taxon>
        <taxon>Perkinsidae</taxon>
        <taxon>Perkinsus</taxon>
    </lineage>
</organism>
<protein>
    <submittedName>
        <fullName evidence="1">Uncharacterized protein</fullName>
    </submittedName>
</protein>
<name>C5KIM6_PERM5</name>